<proteinExistence type="predicted"/>
<reference evidence="1 2" key="1">
    <citation type="submission" date="2016-10" db="EMBL/GenBank/DDBJ databases">
        <authorList>
            <person name="de Groot N.N."/>
        </authorList>
    </citation>
    <scope>NUCLEOTIDE SEQUENCE [LARGE SCALE GENOMIC DNA]</scope>
    <source>
        <strain evidence="1 2">EP1-55-1</strain>
    </source>
</reference>
<evidence type="ECO:0000313" key="2">
    <source>
        <dbReference type="Proteomes" id="UP000199227"/>
    </source>
</evidence>
<name>A0A1I5NTK5_9BACT</name>
<dbReference type="EMBL" id="FOXB01000012">
    <property type="protein sequence ID" value="SFP25148.1"/>
    <property type="molecule type" value="Genomic_DNA"/>
</dbReference>
<evidence type="ECO:0000313" key="1">
    <source>
        <dbReference type="EMBL" id="SFP25148.1"/>
    </source>
</evidence>
<keyword evidence="2" id="KW-1185">Reference proteome</keyword>
<sequence length="64" mass="7290">MYTPYNFSMAITVMKYIENRSKNPISFKLAKFSGISIWCLTKKIEKLAPKLSANAIPTKTFIIS</sequence>
<protein>
    <submittedName>
        <fullName evidence="1">Uncharacterized protein</fullName>
    </submittedName>
</protein>
<organism evidence="1 2">
    <name type="scientific">Hydrogenimonas thermophila</name>
    <dbReference type="NCBI Taxonomy" id="223786"/>
    <lineage>
        <taxon>Bacteria</taxon>
        <taxon>Pseudomonadati</taxon>
        <taxon>Campylobacterota</taxon>
        <taxon>Epsilonproteobacteria</taxon>
        <taxon>Campylobacterales</taxon>
        <taxon>Hydrogenimonadaceae</taxon>
        <taxon>Hydrogenimonas</taxon>
    </lineage>
</organism>
<dbReference type="AlphaFoldDB" id="A0A1I5NTK5"/>
<accession>A0A1I5NTK5</accession>
<dbReference type="Proteomes" id="UP000199227">
    <property type="component" value="Unassembled WGS sequence"/>
</dbReference>
<gene>
    <name evidence="1" type="ORF">SAMN05216234_11215</name>
</gene>